<dbReference type="SMART" id="SM00530">
    <property type="entry name" value="HTH_XRE"/>
    <property type="match status" value="1"/>
</dbReference>
<dbReference type="EMBL" id="DSPX01000057">
    <property type="protein sequence ID" value="HGG00216.1"/>
    <property type="molecule type" value="Genomic_DNA"/>
</dbReference>
<evidence type="ECO:0000259" key="2">
    <source>
        <dbReference type="PROSITE" id="PS50943"/>
    </source>
</evidence>
<feature type="coiled-coil region" evidence="1">
    <location>
        <begin position="88"/>
        <end position="115"/>
    </location>
</feature>
<sequence>MENQDYGEGGTDLAVRVKNWMQRAGISSFRQLSRQAGVSRWQVQQLLQGKLWQMRLEILDKISQALQVPLNELIGELGGTDKGTEANTVSVQEEYQRLQQEIAQQRETLRAEFQQAGLDLLESWLKQWPKAVKAARENPQLPAANVVALVSPVERLVASWGVETIAAIGEEIPYDPRWHQLTTGNAIPGEIVTVKAPGYRQGEKLLYRAEVSGKIN</sequence>
<organism evidence="3">
    <name type="scientific">Planktothricoides sp. SpSt-374</name>
    <dbReference type="NCBI Taxonomy" id="2282167"/>
    <lineage>
        <taxon>Bacteria</taxon>
        <taxon>Bacillati</taxon>
        <taxon>Cyanobacteriota</taxon>
        <taxon>Cyanophyceae</taxon>
        <taxon>Oscillatoriophycideae</taxon>
        <taxon>Oscillatoriales</taxon>
        <taxon>Oscillatoriaceae</taxon>
        <taxon>Planktothricoides</taxon>
    </lineage>
</organism>
<name>A0A7C3VQN3_9CYAN</name>
<evidence type="ECO:0000256" key="1">
    <source>
        <dbReference type="SAM" id="Coils"/>
    </source>
</evidence>
<evidence type="ECO:0000313" key="3">
    <source>
        <dbReference type="EMBL" id="HGG00216.1"/>
    </source>
</evidence>
<dbReference type="Pfam" id="PF13443">
    <property type="entry name" value="HTH_26"/>
    <property type="match status" value="1"/>
</dbReference>
<dbReference type="PROSITE" id="PS50943">
    <property type="entry name" value="HTH_CROC1"/>
    <property type="match status" value="1"/>
</dbReference>
<dbReference type="InterPro" id="IPR010982">
    <property type="entry name" value="Lambda_DNA-bd_dom_sf"/>
</dbReference>
<dbReference type="Gene3D" id="1.10.260.40">
    <property type="entry name" value="lambda repressor-like DNA-binding domains"/>
    <property type="match status" value="1"/>
</dbReference>
<dbReference type="AlphaFoldDB" id="A0A7C3VQN3"/>
<feature type="domain" description="HTH cro/C1-type" evidence="2">
    <location>
        <begin position="30"/>
        <end position="73"/>
    </location>
</feature>
<protein>
    <recommendedName>
        <fullName evidence="2">HTH cro/C1-type domain-containing protein</fullName>
    </recommendedName>
</protein>
<dbReference type="InterPro" id="IPR001387">
    <property type="entry name" value="Cro/C1-type_HTH"/>
</dbReference>
<dbReference type="GO" id="GO:0003677">
    <property type="term" value="F:DNA binding"/>
    <property type="evidence" value="ECO:0007669"/>
    <property type="project" value="InterPro"/>
</dbReference>
<proteinExistence type="predicted"/>
<comment type="caution">
    <text evidence="3">The sequence shown here is derived from an EMBL/GenBank/DDBJ whole genome shotgun (WGS) entry which is preliminary data.</text>
</comment>
<reference evidence="3" key="1">
    <citation type="journal article" date="2020" name="mSystems">
        <title>Genome- and Community-Level Interaction Insights into Carbon Utilization and Element Cycling Functions of Hydrothermarchaeota in Hydrothermal Sediment.</title>
        <authorList>
            <person name="Zhou Z."/>
            <person name="Liu Y."/>
            <person name="Xu W."/>
            <person name="Pan J."/>
            <person name="Luo Z.H."/>
            <person name="Li M."/>
        </authorList>
    </citation>
    <scope>NUCLEOTIDE SEQUENCE [LARGE SCALE GENOMIC DNA]</scope>
    <source>
        <strain evidence="3">SpSt-374</strain>
    </source>
</reference>
<dbReference type="SUPFAM" id="SSF47413">
    <property type="entry name" value="lambda repressor-like DNA-binding domains"/>
    <property type="match status" value="1"/>
</dbReference>
<gene>
    <name evidence="3" type="ORF">ENR15_06065</name>
</gene>
<keyword evidence="1" id="KW-0175">Coiled coil</keyword>
<accession>A0A7C3VQN3</accession>